<dbReference type="SUPFAM" id="SSF52540">
    <property type="entry name" value="P-loop containing nucleoside triphosphate hydrolases"/>
    <property type="match status" value="2"/>
</dbReference>
<dbReference type="PROSITE" id="PS51192">
    <property type="entry name" value="HELICASE_ATP_BIND_1"/>
    <property type="match status" value="1"/>
</dbReference>
<dbReference type="AlphaFoldDB" id="A0A831W2Q9"/>
<dbReference type="PIRSF" id="PIRSF005496">
    <property type="entry name" value="ATP_hel_hrpB"/>
    <property type="match status" value="1"/>
</dbReference>
<dbReference type="GO" id="GO:0003676">
    <property type="term" value="F:nucleic acid binding"/>
    <property type="evidence" value="ECO:0007669"/>
    <property type="project" value="InterPro"/>
</dbReference>
<dbReference type="PANTHER" id="PTHR43519">
    <property type="entry name" value="ATP-DEPENDENT RNA HELICASE HRPB"/>
    <property type="match status" value="1"/>
</dbReference>
<dbReference type="InterPro" id="IPR007502">
    <property type="entry name" value="Helicase-assoc_dom"/>
</dbReference>
<dbReference type="GO" id="GO:0004386">
    <property type="term" value="F:helicase activity"/>
    <property type="evidence" value="ECO:0007669"/>
    <property type="project" value="UniProtKB-KW"/>
</dbReference>
<dbReference type="CDD" id="cd18791">
    <property type="entry name" value="SF2_C_RHA"/>
    <property type="match status" value="1"/>
</dbReference>
<evidence type="ECO:0000256" key="2">
    <source>
        <dbReference type="ARBA" id="ARBA00022801"/>
    </source>
</evidence>
<dbReference type="GO" id="GO:0016787">
    <property type="term" value="F:hydrolase activity"/>
    <property type="evidence" value="ECO:0007669"/>
    <property type="project" value="UniProtKB-KW"/>
</dbReference>
<dbReference type="Pfam" id="PF00270">
    <property type="entry name" value="DEAD"/>
    <property type="match status" value="1"/>
</dbReference>
<keyword evidence="2" id="KW-0378">Hydrolase</keyword>
<keyword evidence="3 7" id="KW-0347">Helicase</keyword>
<feature type="domain" description="Helicase ATP-binding" evidence="5">
    <location>
        <begin position="14"/>
        <end position="178"/>
    </location>
</feature>
<dbReference type="SMART" id="SM00490">
    <property type="entry name" value="HELICc"/>
    <property type="match status" value="1"/>
</dbReference>
<evidence type="ECO:0000313" key="7">
    <source>
        <dbReference type="EMBL" id="HEB95839.1"/>
    </source>
</evidence>
<dbReference type="EMBL" id="DRKP01000060">
    <property type="protein sequence ID" value="HEB95839.1"/>
    <property type="molecule type" value="Genomic_DNA"/>
</dbReference>
<dbReference type="CDD" id="cd17990">
    <property type="entry name" value="DEXHc_HrpB"/>
    <property type="match status" value="1"/>
</dbReference>
<dbReference type="Pfam" id="PF04408">
    <property type="entry name" value="WHD_HA2"/>
    <property type="match status" value="1"/>
</dbReference>
<dbReference type="InterPro" id="IPR027417">
    <property type="entry name" value="P-loop_NTPase"/>
</dbReference>
<dbReference type="GO" id="GO:0005524">
    <property type="term" value="F:ATP binding"/>
    <property type="evidence" value="ECO:0007669"/>
    <property type="project" value="UniProtKB-KW"/>
</dbReference>
<dbReference type="Pfam" id="PF00271">
    <property type="entry name" value="Helicase_C"/>
    <property type="match status" value="1"/>
</dbReference>
<evidence type="ECO:0000256" key="4">
    <source>
        <dbReference type="ARBA" id="ARBA00022840"/>
    </source>
</evidence>
<keyword evidence="1" id="KW-0547">Nucleotide-binding</keyword>
<dbReference type="Pfam" id="PF08482">
    <property type="entry name" value="HrpB_C"/>
    <property type="match status" value="1"/>
</dbReference>
<dbReference type="Pfam" id="PF24473">
    <property type="entry name" value="CON_HrpB"/>
    <property type="match status" value="1"/>
</dbReference>
<dbReference type="InterPro" id="IPR056329">
    <property type="entry name" value="CON_HrpB"/>
</dbReference>
<dbReference type="NCBIfam" id="TIGR01970">
    <property type="entry name" value="DEAH_box_HrpB"/>
    <property type="match status" value="1"/>
</dbReference>
<name>A0A831W2Q9_9GAMM</name>
<dbReference type="Proteomes" id="UP000886251">
    <property type="component" value="Unassembled WGS sequence"/>
</dbReference>
<protein>
    <submittedName>
        <fullName evidence="7">ATP-dependent helicase HrpB</fullName>
    </submittedName>
</protein>
<dbReference type="Gene3D" id="3.40.50.300">
    <property type="entry name" value="P-loop containing nucleotide triphosphate hydrolases"/>
    <property type="match status" value="2"/>
</dbReference>
<dbReference type="PROSITE" id="PS51194">
    <property type="entry name" value="HELICASE_CTER"/>
    <property type="match status" value="1"/>
</dbReference>
<dbReference type="SMART" id="SM00847">
    <property type="entry name" value="HA2"/>
    <property type="match status" value="1"/>
</dbReference>
<dbReference type="PANTHER" id="PTHR43519:SF1">
    <property type="entry name" value="ATP-DEPENDENT RNA HELICASE HRPB"/>
    <property type="match status" value="1"/>
</dbReference>
<dbReference type="SMART" id="SM00487">
    <property type="entry name" value="DEXDc"/>
    <property type="match status" value="1"/>
</dbReference>
<keyword evidence="4" id="KW-0067">ATP-binding</keyword>
<dbReference type="InterPro" id="IPR001650">
    <property type="entry name" value="Helicase_C-like"/>
</dbReference>
<dbReference type="InterPro" id="IPR011545">
    <property type="entry name" value="DEAD/DEAH_box_helicase_dom"/>
</dbReference>
<evidence type="ECO:0000256" key="1">
    <source>
        <dbReference type="ARBA" id="ARBA00022741"/>
    </source>
</evidence>
<dbReference type="InterPro" id="IPR014001">
    <property type="entry name" value="Helicase_ATP-bd"/>
</dbReference>
<reference evidence="7" key="1">
    <citation type="journal article" date="2020" name="mSystems">
        <title>Genome- and Community-Level Interaction Insights into Carbon Utilization and Element Cycling Functions of Hydrothermarchaeota in Hydrothermal Sediment.</title>
        <authorList>
            <person name="Zhou Z."/>
            <person name="Liu Y."/>
            <person name="Xu W."/>
            <person name="Pan J."/>
            <person name="Luo Z.H."/>
            <person name="Li M."/>
        </authorList>
    </citation>
    <scope>NUCLEOTIDE SEQUENCE [LARGE SCALE GENOMIC DNA]</scope>
    <source>
        <strain evidence="7">HyVt-443</strain>
    </source>
</reference>
<organism evidence="7">
    <name type="scientific">Sedimenticola thiotaurini</name>
    <dbReference type="NCBI Taxonomy" id="1543721"/>
    <lineage>
        <taxon>Bacteria</taxon>
        <taxon>Pseudomonadati</taxon>
        <taxon>Pseudomonadota</taxon>
        <taxon>Gammaproteobacteria</taxon>
        <taxon>Chromatiales</taxon>
        <taxon>Sedimenticolaceae</taxon>
        <taxon>Sedimenticola</taxon>
    </lineage>
</organism>
<gene>
    <name evidence="7" type="primary">hrpB</name>
    <name evidence="7" type="ORF">ENI96_05350</name>
</gene>
<sequence length="837" mass="92591">MPDLPIHQTLPGLRRHLAGSRRVVLSAPPGSGKTTVVPLALLDEPWLRGSRILMLEPRRLAARTAAARMASLLGEGVGERVGYSIRLQRRVSAATRIEVVTEGILTRRLQRDPELQGVGLLIFDEFHERSLHADLGLALALDVMEGLRDDLRLLVMSATLDCDAVSRLLGGAPVVRGEGRSHAVELHYLAREPAATSARSGIVPATVAGVQRALAEQEGDLLVFLPGVGEIRRAAEQLQQRLAGKVRICPLYSDLDPGAQELALTPDPAGGRRVVLATSIAETSLTIEGIRCVVDSGWSRVPRFDPNRGLTRLETLPVSRASADQRAGRAGRLGPGHCYRLWTEARHARLDPHTTPEIRQSDLAPLLLELAQWGVTDPATLAWLDPPPAGALRQAADLLRELEALDDHGRITTLGRRILSLPVHPRLGRMLVAAEERGRLALGADLAALLGERDLLRRREGGYMADLAWRLQLLQRWRHGGGGAGRTEGVEAAACRRIDRVARALGGDGAWDGDTGPIGELLAVAYPDRIARRSDTSRDRYLLTSGRAVRLARGDPLGTHPWLVVAELDAGQREGRVFRAAAIELDQIWRIKSRRIRIHSGVEWDSSSESVVSRQEHRLGALVLSSREDADADPEKVRAAMLEGVRRMGLAVLPWSRTAMEWRARVLSLRHWQPDSGWPDLTDEGLLTTLDRWLAPWLDGVTRRRHLQRLDLEQILKGFLDWNGQRAVERLAPVCLRVPSGACRRLDYRPGEAPVLRVRLQEMFGLRQTPTVCDGRVPVLLHLLSPAQRAVQVTQDLAGFWDTTYAEVRKELKGRYPKHYWPEDPSRAVATSRVRPR</sequence>
<dbReference type="InterPro" id="IPR048333">
    <property type="entry name" value="HA2_WH"/>
</dbReference>
<dbReference type="Gene3D" id="1.20.120.1080">
    <property type="match status" value="1"/>
</dbReference>
<accession>A0A831W2Q9</accession>
<evidence type="ECO:0000256" key="3">
    <source>
        <dbReference type="ARBA" id="ARBA00022806"/>
    </source>
</evidence>
<dbReference type="InterPro" id="IPR010225">
    <property type="entry name" value="HrpB"/>
</dbReference>
<dbReference type="FunFam" id="3.40.50.300:FF:002125">
    <property type="entry name" value="ATP-dependent helicase HrpB"/>
    <property type="match status" value="1"/>
</dbReference>
<dbReference type="InterPro" id="IPR013689">
    <property type="entry name" value="RNA_helicase_ATP-dep_HrpB_C"/>
</dbReference>
<comment type="caution">
    <text evidence="7">The sequence shown here is derived from an EMBL/GenBank/DDBJ whole genome shotgun (WGS) entry which is preliminary data.</text>
</comment>
<proteinExistence type="predicted"/>
<feature type="domain" description="Helicase C-terminal" evidence="6">
    <location>
        <begin position="209"/>
        <end position="374"/>
    </location>
</feature>
<dbReference type="InterPro" id="IPR049614">
    <property type="entry name" value="HrpB_DEXH"/>
</dbReference>
<evidence type="ECO:0000259" key="6">
    <source>
        <dbReference type="PROSITE" id="PS51194"/>
    </source>
</evidence>
<evidence type="ECO:0000259" key="5">
    <source>
        <dbReference type="PROSITE" id="PS51192"/>
    </source>
</evidence>